<proteinExistence type="predicted"/>
<sequence>MSIGGSAGSTLADLKLIHVSALNMKHRACDRSGIETGTALGYIWLGSPVIIHSNHISVGHYTTEHSDLVFALWERAHWASVAAVEQWLQQDWDQIMGRLVFAINNSQGTTRKGTPFIWYMVGTHNRRSK</sequence>
<evidence type="ECO:0000313" key="1">
    <source>
        <dbReference type="EMBL" id="GMF16107.1"/>
    </source>
</evidence>
<comment type="caution">
    <text evidence="1">The sequence shown here is derived from an EMBL/GenBank/DDBJ whole genome shotgun (WGS) entry which is preliminary data.</text>
</comment>
<dbReference type="EMBL" id="BSXT01000053">
    <property type="protein sequence ID" value="GMF16107.1"/>
    <property type="molecule type" value="Genomic_DNA"/>
</dbReference>
<protein>
    <submittedName>
        <fullName evidence="1">Unnamed protein product</fullName>
    </submittedName>
</protein>
<organism evidence="1 2">
    <name type="scientific">Phytophthora fragariaefolia</name>
    <dbReference type="NCBI Taxonomy" id="1490495"/>
    <lineage>
        <taxon>Eukaryota</taxon>
        <taxon>Sar</taxon>
        <taxon>Stramenopiles</taxon>
        <taxon>Oomycota</taxon>
        <taxon>Peronosporomycetes</taxon>
        <taxon>Peronosporales</taxon>
        <taxon>Peronosporaceae</taxon>
        <taxon>Phytophthora</taxon>
    </lineage>
</organism>
<keyword evidence="2" id="KW-1185">Reference proteome</keyword>
<dbReference type="AlphaFoldDB" id="A0A9W6TIY1"/>
<dbReference type="Proteomes" id="UP001165121">
    <property type="component" value="Unassembled WGS sequence"/>
</dbReference>
<gene>
    <name evidence="1" type="ORF">Pfra01_000068800</name>
</gene>
<name>A0A9W6TIY1_9STRA</name>
<reference evidence="1" key="1">
    <citation type="submission" date="2023-04" db="EMBL/GenBank/DDBJ databases">
        <title>Phytophthora fragariaefolia NBRC 109709.</title>
        <authorList>
            <person name="Ichikawa N."/>
            <person name="Sato H."/>
            <person name="Tonouchi N."/>
        </authorList>
    </citation>
    <scope>NUCLEOTIDE SEQUENCE</scope>
    <source>
        <strain evidence="1">NBRC 109709</strain>
    </source>
</reference>
<evidence type="ECO:0000313" key="2">
    <source>
        <dbReference type="Proteomes" id="UP001165121"/>
    </source>
</evidence>
<accession>A0A9W6TIY1</accession>